<evidence type="ECO:0000313" key="1">
    <source>
        <dbReference type="EMBL" id="CAF1708755.1"/>
    </source>
</evidence>
<dbReference type="EMBL" id="HG994367">
    <property type="protein sequence ID" value="CAF1708755.1"/>
    <property type="molecule type" value="Genomic_DNA"/>
</dbReference>
<protein>
    <submittedName>
        <fullName evidence="1">(rape) hypothetical protein</fullName>
    </submittedName>
</protein>
<proteinExistence type="predicted"/>
<gene>
    <name evidence="1" type="ORF">DARMORV10_C03P70250.1</name>
</gene>
<accession>A0A816IQ10</accession>
<dbReference type="Proteomes" id="UP001295469">
    <property type="component" value="Chromosome C03"/>
</dbReference>
<sequence>MDLHSVAAWINQPRASSIALASSVMKLYFQSAVYVIWKERNARVFTATSTPEAVIISSLDRMMCDRLLSYSARSSSTSLLLFYLSSSASRNLYDVNGLVGVPERSFSPMFL</sequence>
<reference evidence="1" key="1">
    <citation type="submission" date="2021-01" db="EMBL/GenBank/DDBJ databases">
        <authorList>
            <consortium name="Genoscope - CEA"/>
            <person name="William W."/>
        </authorList>
    </citation>
    <scope>NUCLEOTIDE SEQUENCE</scope>
</reference>
<name>A0A816IQ10_BRANA</name>
<organism evidence="1">
    <name type="scientific">Brassica napus</name>
    <name type="common">Rape</name>
    <dbReference type="NCBI Taxonomy" id="3708"/>
    <lineage>
        <taxon>Eukaryota</taxon>
        <taxon>Viridiplantae</taxon>
        <taxon>Streptophyta</taxon>
        <taxon>Embryophyta</taxon>
        <taxon>Tracheophyta</taxon>
        <taxon>Spermatophyta</taxon>
        <taxon>Magnoliopsida</taxon>
        <taxon>eudicotyledons</taxon>
        <taxon>Gunneridae</taxon>
        <taxon>Pentapetalae</taxon>
        <taxon>rosids</taxon>
        <taxon>malvids</taxon>
        <taxon>Brassicales</taxon>
        <taxon>Brassicaceae</taxon>
        <taxon>Brassiceae</taxon>
        <taxon>Brassica</taxon>
    </lineage>
</organism>
<dbReference type="AlphaFoldDB" id="A0A816IQ10"/>